<dbReference type="Proteomes" id="UP000214880">
    <property type="component" value="Unassembled WGS sequence"/>
</dbReference>
<gene>
    <name evidence="1" type="ORF">SAMN04488502_1011210</name>
</gene>
<organism evidence="1 2">
    <name type="scientific">Dendrosporobacter quercicolus</name>
    <dbReference type="NCBI Taxonomy" id="146817"/>
    <lineage>
        <taxon>Bacteria</taxon>
        <taxon>Bacillati</taxon>
        <taxon>Bacillota</taxon>
        <taxon>Negativicutes</taxon>
        <taxon>Selenomonadales</taxon>
        <taxon>Sporomusaceae</taxon>
        <taxon>Dendrosporobacter</taxon>
    </lineage>
</organism>
<dbReference type="AlphaFoldDB" id="A0A1G9P4E9"/>
<evidence type="ECO:0000313" key="1">
    <source>
        <dbReference type="EMBL" id="SDL93097.1"/>
    </source>
</evidence>
<accession>A0A1G9P4E9</accession>
<dbReference type="OrthoDB" id="1685044at2"/>
<dbReference type="RefSeq" id="WP_092069609.1">
    <property type="nucleotide sequence ID" value="NZ_FNHB01000001.1"/>
</dbReference>
<proteinExistence type="predicted"/>
<sequence length="92" mass="11418">MLYYTIDMLREMYRREQPNWPEDKIQEKAQTIHNLLNTLDVYWRRSNKRYYKMNIHLYSTYLIDMLLNGSPSQTYHYSRGNCKRSSVKRERC</sequence>
<evidence type="ECO:0000313" key="2">
    <source>
        <dbReference type="Proteomes" id="UP000214880"/>
    </source>
</evidence>
<protein>
    <submittedName>
        <fullName evidence="1">Uncharacterized protein</fullName>
    </submittedName>
</protein>
<name>A0A1G9P4E9_9FIRM</name>
<keyword evidence="2" id="KW-1185">Reference proteome</keyword>
<dbReference type="EMBL" id="FNHB01000001">
    <property type="protein sequence ID" value="SDL93097.1"/>
    <property type="molecule type" value="Genomic_DNA"/>
</dbReference>
<reference evidence="1 2" key="1">
    <citation type="submission" date="2016-10" db="EMBL/GenBank/DDBJ databases">
        <authorList>
            <person name="de Groot N.N."/>
        </authorList>
    </citation>
    <scope>NUCLEOTIDE SEQUENCE [LARGE SCALE GENOMIC DNA]</scope>
    <source>
        <strain evidence="1 2">DSM 1736</strain>
    </source>
</reference>